<name>A0A8X6QF70_NEPPI</name>
<accession>A0A8X6QF70</accession>
<keyword evidence="2" id="KW-1185">Reference proteome</keyword>
<evidence type="ECO:0000313" key="2">
    <source>
        <dbReference type="Proteomes" id="UP000887013"/>
    </source>
</evidence>
<organism evidence="1 2">
    <name type="scientific">Nephila pilipes</name>
    <name type="common">Giant wood spider</name>
    <name type="synonym">Nephila maculata</name>
    <dbReference type="NCBI Taxonomy" id="299642"/>
    <lineage>
        <taxon>Eukaryota</taxon>
        <taxon>Metazoa</taxon>
        <taxon>Ecdysozoa</taxon>
        <taxon>Arthropoda</taxon>
        <taxon>Chelicerata</taxon>
        <taxon>Arachnida</taxon>
        <taxon>Araneae</taxon>
        <taxon>Araneomorphae</taxon>
        <taxon>Entelegynae</taxon>
        <taxon>Araneoidea</taxon>
        <taxon>Nephilidae</taxon>
        <taxon>Nephila</taxon>
    </lineage>
</organism>
<proteinExistence type="predicted"/>
<sequence>MSINQTRYIPNTEKSTIKAADKLISASIARHEHYVPHRLPVFICPFQGAAAPAFTGKLTHVNTTLSIRIPKNEDIDGYDCFRLHSGLARSERFEITVLRNLSECLENYTNGEPQELEIPESLSIKIVWYSAYTAIDHTIHFR</sequence>
<dbReference type="Proteomes" id="UP000887013">
    <property type="component" value="Unassembled WGS sequence"/>
</dbReference>
<dbReference type="EMBL" id="BMAW01125169">
    <property type="protein sequence ID" value="GFU11139.1"/>
    <property type="molecule type" value="Genomic_DNA"/>
</dbReference>
<protein>
    <submittedName>
        <fullName evidence="1">Uncharacterized protein</fullName>
    </submittedName>
</protein>
<comment type="caution">
    <text evidence="1">The sequence shown here is derived from an EMBL/GenBank/DDBJ whole genome shotgun (WGS) entry which is preliminary data.</text>
</comment>
<dbReference type="AlphaFoldDB" id="A0A8X6QF70"/>
<evidence type="ECO:0000313" key="1">
    <source>
        <dbReference type="EMBL" id="GFU11139.1"/>
    </source>
</evidence>
<gene>
    <name evidence="1" type="ORF">NPIL_102061</name>
</gene>
<reference evidence="1" key="1">
    <citation type="submission" date="2020-08" db="EMBL/GenBank/DDBJ databases">
        <title>Multicomponent nature underlies the extraordinary mechanical properties of spider dragline silk.</title>
        <authorList>
            <person name="Kono N."/>
            <person name="Nakamura H."/>
            <person name="Mori M."/>
            <person name="Yoshida Y."/>
            <person name="Ohtoshi R."/>
            <person name="Malay A.D."/>
            <person name="Moran D.A.P."/>
            <person name="Tomita M."/>
            <person name="Numata K."/>
            <person name="Arakawa K."/>
        </authorList>
    </citation>
    <scope>NUCLEOTIDE SEQUENCE</scope>
</reference>